<keyword evidence="2" id="KW-1185">Reference proteome</keyword>
<reference evidence="2" key="1">
    <citation type="submission" date="2009-11" db="EMBL/GenBank/DDBJ databases">
        <title>The complete genome of Sulfurospirillum deleyianum DSM 6946.</title>
        <authorList>
            <consortium name="US DOE Joint Genome Institute (JGI-PGF)"/>
            <person name="Lucas S."/>
            <person name="Copeland A."/>
            <person name="Lapidus A."/>
            <person name="Glavina del Rio T."/>
            <person name="Dalin E."/>
            <person name="Tice H."/>
            <person name="Bruce D."/>
            <person name="Goodwin L."/>
            <person name="Pitluck S."/>
            <person name="Kyrpides N."/>
            <person name="Mavromatis K."/>
            <person name="Ivanova N."/>
            <person name="Ovchinnikova G."/>
            <person name="Munk A.C."/>
            <person name="Lu M."/>
            <person name="Brettin T."/>
            <person name="Detter J.C."/>
            <person name="Han C."/>
            <person name="Tapia R."/>
            <person name="Larimer F."/>
            <person name="Land M."/>
            <person name="Hauser L."/>
            <person name="Markowitz V."/>
            <person name="Cheng J.F."/>
            <person name="Hugenholtz P."/>
            <person name="Woyke T."/>
            <person name="Wu D."/>
            <person name="Aumann P."/>
            <person name="Schneider S."/>
            <person name="Lang E."/>
            <person name="Spring S."/>
            <person name="Klenk H.P."/>
            <person name="Eisen J.A."/>
        </authorList>
    </citation>
    <scope>NUCLEOTIDE SEQUENCE [LARGE SCALE GENOMIC DNA]</scope>
    <source>
        <strain evidence="2">ATCC 51133 / DSM 6946 / 5175</strain>
    </source>
</reference>
<accession>D1B140</accession>
<gene>
    <name evidence="1" type="ordered locus">Sdel_0777</name>
</gene>
<dbReference type="AlphaFoldDB" id="D1B140"/>
<evidence type="ECO:0000313" key="2">
    <source>
        <dbReference type="Proteomes" id="UP000002222"/>
    </source>
</evidence>
<evidence type="ECO:0000313" key="1">
    <source>
        <dbReference type="EMBL" id="ACZ11810.1"/>
    </source>
</evidence>
<proteinExistence type="predicted"/>
<dbReference type="EMBL" id="CP001816">
    <property type="protein sequence ID" value="ACZ11810.1"/>
    <property type="molecule type" value="Genomic_DNA"/>
</dbReference>
<dbReference type="STRING" id="525898.Sdel_0777"/>
<dbReference type="KEGG" id="sdl:Sdel_0777"/>
<organism evidence="1 2">
    <name type="scientific">Sulfurospirillum deleyianum (strain ATCC 51133 / DSM 6946 / 5175)</name>
    <dbReference type="NCBI Taxonomy" id="525898"/>
    <lineage>
        <taxon>Bacteria</taxon>
        <taxon>Pseudomonadati</taxon>
        <taxon>Campylobacterota</taxon>
        <taxon>Epsilonproteobacteria</taxon>
        <taxon>Campylobacterales</taxon>
        <taxon>Sulfurospirillaceae</taxon>
        <taxon>Sulfurospirillum</taxon>
    </lineage>
</organism>
<protein>
    <submittedName>
        <fullName evidence="1">Uncharacterized protein</fullName>
    </submittedName>
</protein>
<dbReference type="Proteomes" id="UP000002222">
    <property type="component" value="Chromosome"/>
</dbReference>
<dbReference type="HOGENOM" id="CLU_1293775_0_0_7"/>
<name>D1B140_SULD5</name>
<sequence>MLQLNSKNIPYQSVQVFLTLVSKFSDIASYFSKYKLFRTSNFYHTTQNKIDKMYQYLKENYADILLTIKQSTTPIYEVLEKMEMESIFTFEITKEEVTSFDRKAIKEFYDAYKKTLSDIEIKQEIYNNLDFFEKKAIRYTMCQAIFQGSAQKIFNVLESYEITSNKWMEVEMDEMHMDQFYYQGMYEIEEFCLGKAMKLLNDENAIKNSQSWK</sequence>
<reference evidence="1 2" key="2">
    <citation type="journal article" date="2010" name="Stand. Genomic Sci.">
        <title>Complete genome sequence of Sulfurospirillum deleyianum type strain (5175).</title>
        <authorList>
            <person name="Sikorski J."/>
            <person name="Lapidus A."/>
            <person name="Copeland A."/>
            <person name="Glavina Del Rio T."/>
            <person name="Nolan M."/>
            <person name="Lucas S."/>
            <person name="Chen F."/>
            <person name="Tice H."/>
            <person name="Cheng J.F."/>
            <person name="Saunders E."/>
            <person name="Bruce D."/>
            <person name="Goodwin L."/>
            <person name="Pitluck S."/>
            <person name="Ovchinnikova G."/>
            <person name="Pati A."/>
            <person name="Ivanova N."/>
            <person name="Mavromatis K."/>
            <person name="Chen A."/>
            <person name="Palaniappan K."/>
            <person name="Chain P."/>
            <person name="Land M."/>
            <person name="Hauser L."/>
            <person name="Chang Y.J."/>
            <person name="Jeffries C.D."/>
            <person name="Brettin T."/>
            <person name="Detter J.C."/>
            <person name="Han C."/>
            <person name="Rohde M."/>
            <person name="Lang E."/>
            <person name="Spring S."/>
            <person name="Goker M."/>
            <person name="Bristow J."/>
            <person name="Eisen J.A."/>
            <person name="Markowitz V."/>
            <person name="Hugenholtz P."/>
            <person name="Kyrpides N.C."/>
            <person name="Klenk H.P."/>
        </authorList>
    </citation>
    <scope>NUCLEOTIDE SEQUENCE [LARGE SCALE GENOMIC DNA]</scope>
    <source>
        <strain evidence="2">ATCC 51133 / DSM 6946 / 5175</strain>
    </source>
</reference>